<keyword evidence="2" id="KW-1185">Reference proteome</keyword>
<dbReference type="KEGG" id="harc:HARCEL1_01000"/>
<proteinExistence type="predicted"/>
<evidence type="ECO:0000313" key="1">
    <source>
        <dbReference type="EMBL" id="AWB26397.1"/>
    </source>
</evidence>
<evidence type="ECO:0000313" key="2">
    <source>
        <dbReference type="Proteomes" id="UP000244727"/>
    </source>
</evidence>
<dbReference type="EMBL" id="CP028858">
    <property type="protein sequence ID" value="AWB26397.1"/>
    <property type="molecule type" value="Genomic_DNA"/>
</dbReference>
<dbReference type="RefSeq" id="WP_108380766.1">
    <property type="nucleotide sequence ID" value="NZ_CP028858.1"/>
</dbReference>
<gene>
    <name evidence="1" type="ORF">HARCEL1_01000</name>
</gene>
<name>A0A2R4WXY2_9EURY</name>
<dbReference type="AlphaFoldDB" id="A0A2R4WXY2"/>
<organism evidence="1 2">
    <name type="scientific">Halococcoides cellulosivorans</name>
    <dbReference type="NCBI Taxonomy" id="1679096"/>
    <lineage>
        <taxon>Archaea</taxon>
        <taxon>Methanobacteriati</taxon>
        <taxon>Methanobacteriota</taxon>
        <taxon>Stenosarchaea group</taxon>
        <taxon>Halobacteria</taxon>
        <taxon>Halobacteriales</taxon>
        <taxon>Haloarculaceae</taxon>
        <taxon>Halococcoides</taxon>
    </lineage>
</organism>
<evidence type="ECO:0008006" key="3">
    <source>
        <dbReference type="Google" id="ProtNLM"/>
    </source>
</evidence>
<dbReference type="GeneID" id="36511041"/>
<dbReference type="SUPFAM" id="SSF55729">
    <property type="entry name" value="Acyl-CoA N-acyltransferases (Nat)"/>
    <property type="match status" value="1"/>
</dbReference>
<dbReference type="InterPro" id="IPR016181">
    <property type="entry name" value="Acyl_CoA_acyltransferase"/>
</dbReference>
<sequence>MDIRDAVEADAETLANLTDSPRDVMVNLIHDRTVRVAEDDESIRGFVSFDARDQTVHVTQLDGAEDACDRLLDEPVRFARQESMRVEVLIPQPEQTVRDVVSNAGFERVGTGPQFEGVETVRYRLDTA</sequence>
<reference evidence="1 2" key="1">
    <citation type="submission" date="2018-04" db="EMBL/GenBank/DDBJ databases">
        <title>Halococcoides cellulosivorans gen. nov., sp. nov., an extremely halophilic cellulose-utilizing haloarchaeon from hypersaline lakes.</title>
        <authorList>
            <person name="Sorokin D.Y."/>
            <person name="Toshchakov S.V."/>
            <person name="Samarov N.I."/>
            <person name="Korzhenkov A."/>
            <person name="Kublanov I.V."/>
        </authorList>
    </citation>
    <scope>NUCLEOTIDE SEQUENCE [LARGE SCALE GENOMIC DNA]</scope>
    <source>
        <strain evidence="1 2">HArcel1</strain>
    </source>
</reference>
<dbReference type="Proteomes" id="UP000244727">
    <property type="component" value="Chromosome"/>
</dbReference>
<accession>A0A2R4WXY2</accession>
<protein>
    <recommendedName>
        <fullName evidence="3">N-acetyltransferase domain-containing protein</fullName>
    </recommendedName>
</protein>